<dbReference type="InterPro" id="IPR003018">
    <property type="entry name" value="GAF"/>
</dbReference>
<dbReference type="PANTHER" id="PTHR46663:SF2">
    <property type="entry name" value="GGDEF DOMAIN-CONTAINING PROTEIN"/>
    <property type="match status" value="1"/>
</dbReference>
<organism evidence="2 3">
    <name type="scientific">Dechloromonas denitrificans</name>
    <dbReference type="NCBI Taxonomy" id="281362"/>
    <lineage>
        <taxon>Bacteria</taxon>
        <taxon>Pseudomonadati</taxon>
        <taxon>Pseudomonadota</taxon>
        <taxon>Betaproteobacteria</taxon>
        <taxon>Rhodocyclales</taxon>
        <taxon>Azonexaceae</taxon>
        <taxon>Dechloromonas</taxon>
    </lineage>
</organism>
<dbReference type="STRING" id="281362.AT959_02990"/>
<keyword evidence="3" id="KW-1185">Reference proteome</keyword>
<evidence type="ECO:0000259" key="1">
    <source>
        <dbReference type="PROSITE" id="PS50887"/>
    </source>
</evidence>
<sequence length="344" mass="37860">MPLTHQGDAMPSKTQLLKIIEIQSEISKLGFDLGEVMALVVERTLTLIGVDGAIIELAEEDEMVYRAASGLAKPHLGLRLKQANSLSGECIRTGKFLRCDDSETDPRVDREACRKVGLRSMSVWPLKHQGGTVGVLKAVSAIPNGFRKADEELLSLLTEVVGASMYFATKYADNDLFHQATHDSLTNLANRSLFMDRLRNVLQRSTREHRAAGLLMIDMDGLKQINDTYGHRAGDAVLKEFAQRIKGESRQSDLVARLGGDEFAVVLAPVDAPDGVEKAVQRLQVAIAPPFSFDNTNFSLRASIGAAQFPGDGEQIEHLLEIADQRMYQIKRARSSQPERAALH</sequence>
<dbReference type="Pfam" id="PF13185">
    <property type="entry name" value="GAF_2"/>
    <property type="match status" value="1"/>
</dbReference>
<dbReference type="Gene3D" id="3.30.70.270">
    <property type="match status" value="1"/>
</dbReference>
<gene>
    <name evidence="2" type="ORF">AT959_02990</name>
</gene>
<dbReference type="SMART" id="SM00065">
    <property type="entry name" value="GAF"/>
    <property type="match status" value="1"/>
</dbReference>
<dbReference type="Gene3D" id="3.30.450.40">
    <property type="match status" value="1"/>
</dbReference>
<dbReference type="InterPro" id="IPR029016">
    <property type="entry name" value="GAF-like_dom_sf"/>
</dbReference>
<evidence type="ECO:0000313" key="3">
    <source>
        <dbReference type="Proteomes" id="UP000070186"/>
    </source>
</evidence>
<proteinExistence type="predicted"/>
<dbReference type="Proteomes" id="UP000070186">
    <property type="component" value="Unassembled WGS sequence"/>
</dbReference>
<dbReference type="InterPro" id="IPR000160">
    <property type="entry name" value="GGDEF_dom"/>
</dbReference>
<dbReference type="EMBL" id="LODL01000007">
    <property type="protein sequence ID" value="KXB32044.1"/>
    <property type="molecule type" value="Genomic_DNA"/>
</dbReference>
<dbReference type="SMART" id="SM00267">
    <property type="entry name" value="GGDEF"/>
    <property type="match status" value="1"/>
</dbReference>
<dbReference type="InterPro" id="IPR043128">
    <property type="entry name" value="Rev_trsase/Diguanyl_cyclase"/>
</dbReference>
<name>A0A133XM81_9RHOO</name>
<reference evidence="2 3" key="1">
    <citation type="submission" date="2015-12" db="EMBL/GenBank/DDBJ databases">
        <title>Nitrous oxide reduction kinetics distinguish bacteria harboring typical versus atypical NosZ.</title>
        <authorList>
            <person name="Yoon S."/>
            <person name="Nissen S."/>
            <person name="Park D."/>
            <person name="Sanford R.A."/>
            <person name="Loeffler F.E."/>
        </authorList>
    </citation>
    <scope>NUCLEOTIDE SEQUENCE [LARGE SCALE GENOMIC DNA]</scope>
    <source>
        <strain evidence="2 3">ATCC BAA-841</strain>
    </source>
</reference>
<dbReference type="InterPro" id="IPR052163">
    <property type="entry name" value="DGC-Regulatory_Protein"/>
</dbReference>
<dbReference type="Pfam" id="PF00990">
    <property type="entry name" value="GGDEF"/>
    <property type="match status" value="1"/>
</dbReference>
<protein>
    <submittedName>
        <fullName evidence="2">Diguanylate cyclase</fullName>
    </submittedName>
</protein>
<feature type="domain" description="GGDEF" evidence="1">
    <location>
        <begin position="210"/>
        <end position="344"/>
    </location>
</feature>
<dbReference type="AlphaFoldDB" id="A0A133XM81"/>
<dbReference type="NCBIfam" id="TIGR00254">
    <property type="entry name" value="GGDEF"/>
    <property type="match status" value="1"/>
</dbReference>
<dbReference type="SUPFAM" id="SSF55073">
    <property type="entry name" value="Nucleotide cyclase"/>
    <property type="match status" value="1"/>
</dbReference>
<dbReference type="GO" id="GO:0003824">
    <property type="term" value="F:catalytic activity"/>
    <property type="evidence" value="ECO:0007669"/>
    <property type="project" value="UniProtKB-ARBA"/>
</dbReference>
<comment type="caution">
    <text evidence="2">The sequence shown here is derived from an EMBL/GenBank/DDBJ whole genome shotgun (WGS) entry which is preliminary data.</text>
</comment>
<dbReference type="SUPFAM" id="SSF55781">
    <property type="entry name" value="GAF domain-like"/>
    <property type="match status" value="1"/>
</dbReference>
<dbReference type="InterPro" id="IPR029787">
    <property type="entry name" value="Nucleotide_cyclase"/>
</dbReference>
<dbReference type="PROSITE" id="PS50887">
    <property type="entry name" value="GGDEF"/>
    <property type="match status" value="1"/>
</dbReference>
<accession>A0A133XM81</accession>
<dbReference type="FunFam" id="3.30.70.270:FF:000001">
    <property type="entry name" value="Diguanylate cyclase domain protein"/>
    <property type="match status" value="1"/>
</dbReference>
<dbReference type="PANTHER" id="PTHR46663">
    <property type="entry name" value="DIGUANYLATE CYCLASE DGCT-RELATED"/>
    <property type="match status" value="1"/>
</dbReference>
<evidence type="ECO:0000313" key="2">
    <source>
        <dbReference type="EMBL" id="KXB32044.1"/>
    </source>
</evidence>
<dbReference type="CDD" id="cd01949">
    <property type="entry name" value="GGDEF"/>
    <property type="match status" value="1"/>
</dbReference>